<proteinExistence type="predicted"/>
<evidence type="ECO:0000313" key="2">
    <source>
        <dbReference type="Proteomes" id="UP000202440"/>
    </source>
</evidence>
<name>A0A222FN04_9GAMM</name>
<sequence length="147" mass="16281">MSISSIEVEGNAEYIFNGRTNIVQVHANIDDGEFIVEVDGQFGTFADRDAEIRLVFSDDNVSSRDLLEDSSAIYDGVIYDNLDDVDRQGLRTICQYESLSEVTCGGITIDLSEDETELPARMNLHALSCDAEINVCQYGAYVPIQLN</sequence>
<dbReference type="AlphaFoldDB" id="A0A222FN04"/>
<reference evidence="1 2" key="1">
    <citation type="submission" date="2017-07" db="EMBL/GenBank/DDBJ databases">
        <title>Annotated genome sequence of Bacterioplanes sanyensis isolated from Red Sea.</title>
        <authorList>
            <person name="Rehman Z.U."/>
        </authorList>
    </citation>
    <scope>NUCLEOTIDE SEQUENCE [LARGE SCALE GENOMIC DNA]</scope>
    <source>
        <strain evidence="1 2">NV9</strain>
    </source>
</reference>
<dbReference type="EMBL" id="CP022530">
    <property type="protein sequence ID" value="ASP39603.1"/>
    <property type="molecule type" value="Genomic_DNA"/>
</dbReference>
<evidence type="ECO:0000313" key="1">
    <source>
        <dbReference type="EMBL" id="ASP39603.1"/>
    </source>
</evidence>
<dbReference type="KEGG" id="bsan:CHH28_13390"/>
<accession>A0A222FN04</accession>
<organism evidence="1 2">
    <name type="scientific">Bacterioplanes sanyensis</name>
    <dbReference type="NCBI Taxonomy" id="1249553"/>
    <lineage>
        <taxon>Bacteria</taxon>
        <taxon>Pseudomonadati</taxon>
        <taxon>Pseudomonadota</taxon>
        <taxon>Gammaproteobacteria</taxon>
        <taxon>Oceanospirillales</taxon>
        <taxon>Oceanospirillaceae</taxon>
        <taxon>Bacterioplanes</taxon>
    </lineage>
</organism>
<protein>
    <submittedName>
        <fullName evidence="1">Uncharacterized protein</fullName>
    </submittedName>
</protein>
<dbReference type="RefSeq" id="WP_094060781.1">
    <property type="nucleotide sequence ID" value="NZ_CP022530.1"/>
</dbReference>
<gene>
    <name evidence="1" type="ORF">CHH28_13390</name>
</gene>
<keyword evidence="2" id="KW-1185">Reference proteome</keyword>
<dbReference type="Proteomes" id="UP000202440">
    <property type="component" value="Chromosome"/>
</dbReference>